<organism evidence="1 2">
    <name type="scientific">Macroventuria anomochaeta</name>
    <dbReference type="NCBI Taxonomy" id="301207"/>
    <lineage>
        <taxon>Eukaryota</taxon>
        <taxon>Fungi</taxon>
        <taxon>Dikarya</taxon>
        <taxon>Ascomycota</taxon>
        <taxon>Pezizomycotina</taxon>
        <taxon>Dothideomycetes</taxon>
        <taxon>Pleosporomycetidae</taxon>
        <taxon>Pleosporales</taxon>
        <taxon>Pleosporineae</taxon>
        <taxon>Didymellaceae</taxon>
        <taxon>Macroventuria</taxon>
    </lineage>
</organism>
<accession>A0ACB6RIA6</accession>
<name>A0ACB6RIA6_9PLEO</name>
<dbReference type="Proteomes" id="UP000799754">
    <property type="component" value="Unassembled WGS sequence"/>
</dbReference>
<evidence type="ECO:0000313" key="1">
    <source>
        <dbReference type="EMBL" id="KAF2621645.1"/>
    </source>
</evidence>
<comment type="caution">
    <text evidence="1">The sequence shown here is derived from an EMBL/GenBank/DDBJ whole genome shotgun (WGS) entry which is preliminary data.</text>
</comment>
<sequence>MATGELFRWDNRGTLAESPHPAFTHVCWTTEFAWMFHRTAPTTSLTEDLHGEKLGSCWATSHYPKARRGATCDVLASVFQRSTNFEARKDRVSKRPLLEYHDVPPPSSE</sequence>
<reference evidence="1" key="1">
    <citation type="journal article" date="2020" name="Stud. Mycol.">
        <title>101 Dothideomycetes genomes: a test case for predicting lifestyles and emergence of pathogens.</title>
        <authorList>
            <person name="Haridas S."/>
            <person name="Albert R."/>
            <person name="Binder M."/>
            <person name="Bloem J."/>
            <person name="Labutti K."/>
            <person name="Salamov A."/>
            <person name="Andreopoulos B."/>
            <person name="Baker S."/>
            <person name="Barry K."/>
            <person name="Bills G."/>
            <person name="Bluhm B."/>
            <person name="Cannon C."/>
            <person name="Castanera R."/>
            <person name="Culley D."/>
            <person name="Daum C."/>
            <person name="Ezra D."/>
            <person name="Gonzalez J."/>
            <person name="Henrissat B."/>
            <person name="Kuo A."/>
            <person name="Liang C."/>
            <person name="Lipzen A."/>
            <person name="Lutzoni F."/>
            <person name="Magnuson J."/>
            <person name="Mondo S."/>
            <person name="Nolan M."/>
            <person name="Ohm R."/>
            <person name="Pangilinan J."/>
            <person name="Park H.-J."/>
            <person name="Ramirez L."/>
            <person name="Alfaro M."/>
            <person name="Sun H."/>
            <person name="Tritt A."/>
            <person name="Yoshinaga Y."/>
            <person name="Zwiers L.-H."/>
            <person name="Turgeon B."/>
            <person name="Goodwin S."/>
            <person name="Spatafora J."/>
            <person name="Crous P."/>
            <person name="Grigoriev I."/>
        </authorList>
    </citation>
    <scope>NUCLEOTIDE SEQUENCE</scope>
    <source>
        <strain evidence="1">CBS 525.71</strain>
    </source>
</reference>
<proteinExistence type="predicted"/>
<evidence type="ECO:0000313" key="2">
    <source>
        <dbReference type="Proteomes" id="UP000799754"/>
    </source>
</evidence>
<gene>
    <name evidence="1" type="ORF">BU25DRAFT_416019</name>
</gene>
<dbReference type="EMBL" id="MU006753">
    <property type="protein sequence ID" value="KAF2621645.1"/>
    <property type="molecule type" value="Genomic_DNA"/>
</dbReference>
<keyword evidence="2" id="KW-1185">Reference proteome</keyword>
<protein>
    <submittedName>
        <fullName evidence="1">Uncharacterized protein</fullName>
    </submittedName>
</protein>